<reference evidence="3" key="1">
    <citation type="submission" date="2014-09" db="EMBL/GenBank/DDBJ databases">
        <authorList>
            <person name="Sharma Rahul"/>
            <person name="Thines Marco"/>
        </authorList>
    </citation>
    <scope>NUCLEOTIDE SEQUENCE [LARGE SCALE GENOMIC DNA]</scope>
</reference>
<evidence type="ECO:0000313" key="2">
    <source>
        <dbReference type="EMBL" id="CEG40415.1"/>
    </source>
</evidence>
<keyword evidence="1" id="KW-0732">Signal</keyword>
<evidence type="ECO:0000256" key="1">
    <source>
        <dbReference type="SAM" id="SignalP"/>
    </source>
</evidence>
<protein>
    <recommendedName>
        <fullName evidence="4">RxLR-like protein</fullName>
    </recommendedName>
</protein>
<dbReference type="Proteomes" id="UP000054928">
    <property type="component" value="Unassembled WGS sequence"/>
</dbReference>
<dbReference type="RefSeq" id="XP_024576784.1">
    <property type="nucleotide sequence ID" value="XM_024726071.1"/>
</dbReference>
<name>A0A0P1AI86_PLAHL</name>
<feature type="chain" id="PRO_5006058687" description="RxLR-like protein" evidence="1">
    <location>
        <begin position="19"/>
        <end position="680"/>
    </location>
</feature>
<dbReference type="GeneID" id="36405671"/>
<organism evidence="2 3">
    <name type="scientific">Plasmopara halstedii</name>
    <name type="common">Downy mildew of sunflower</name>
    <dbReference type="NCBI Taxonomy" id="4781"/>
    <lineage>
        <taxon>Eukaryota</taxon>
        <taxon>Sar</taxon>
        <taxon>Stramenopiles</taxon>
        <taxon>Oomycota</taxon>
        <taxon>Peronosporomycetes</taxon>
        <taxon>Peronosporales</taxon>
        <taxon>Peronosporaceae</taxon>
        <taxon>Plasmopara</taxon>
    </lineage>
</organism>
<dbReference type="AlphaFoldDB" id="A0A0P1AI86"/>
<evidence type="ECO:0008006" key="4">
    <source>
        <dbReference type="Google" id="ProtNLM"/>
    </source>
</evidence>
<proteinExistence type="predicted"/>
<accession>A0A0P1AI86</accession>
<dbReference type="EMBL" id="CCYD01000482">
    <property type="protein sequence ID" value="CEG40415.1"/>
    <property type="molecule type" value="Genomic_DNA"/>
</dbReference>
<feature type="signal peptide" evidence="1">
    <location>
        <begin position="1"/>
        <end position="18"/>
    </location>
</feature>
<evidence type="ECO:0000313" key="3">
    <source>
        <dbReference type="Proteomes" id="UP000054928"/>
    </source>
</evidence>
<sequence>MFVLILSTLFLLDVSVSSTSNSSTLQHEVPIVFVGHLNDSLPSANSSSTVAKEELESYDDSEQDITEIDETDVETRMFLFSGKMFLSHFHTKSPLNEANIKPLLTTFADARALLEIKKRDSAQNKNLFSHLTTLLGSNDEQMKLFAGVTVSKLLTDPVTREVTQQQFLDSVTKLSTIFTVLMINTKFGSLNEFFELGLHIPLLSYACKLLKADGILGSFSRVVEDEVKVEVIRDAVRLLTETRKGGNLITWLGTYETKLVRPMRSLIEDYFYSLVDGLLRRTKVLAYRLHSLRYPDLVSFHEHYSSLYDDICFDHWLDFAAFTRFNYIEHEAKSSDFIYPQVLKLMKQQGSRYTDDDTILSYFDPKNLLTRTALMSNQFFDWSQLNNDQFRLFRAALQTEDQTNLVRKTLEEMEYASAFMRNLGSERMVEKFEALLNDKDLIEPFQKVLEDEYLVQLLRASLENNQPVDISSGLTMGTEKLNQIEDDVMKTFQMLVTDNEKLQMIGASLVDDVNNKLYGNAFEAAKHLKSVEDMLSSTELDTMNLLEAILKNQETVQLLKVVLRDDKHLNLFRSVLEDNTKSSEIELALSDENLANALNDVLMDVGQVFFLRVAIKDDDRAKLCRAALEKKAQVKVFEEALNKKKLNNVLRSILKDEERLHLLKKAVRSSITGSFETLWL</sequence>
<keyword evidence="3" id="KW-1185">Reference proteome</keyword>